<dbReference type="PROSITE" id="PS00018">
    <property type="entry name" value="EF_HAND_1"/>
    <property type="match status" value="4"/>
</dbReference>
<dbReference type="SUPFAM" id="SSF47473">
    <property type="entry name" value="EF-hand"/>
    <property type="match status" value="1"/>
</dbReference>
<evidence type="ECO:0000256" key="3">
    <source>
        <dbReference type="SAM" id="MobiDB-lite"/>
    </source>
</evidence>
<dbReference type="Proteomes" id="UP000324800">
    <property type="component" value="Unassembled WGS sequence"/>
</dbReference>
<dbReference type="InterPro" id="IPR018247">
    <property type="entry name" value="EF_Hand_1_Ca_BS"/>
</dbReference>
<evidence type="ECO:0000313" key="6">
    <source>
        <dbReference type="Proteomes" id="UP000324800"/>
    </source>
</evidence>
<accession>A0A5J4W4H4</accession>
<dbReference type="InterPro" id="IPR050230">
    <property type="entry name" value="CALM/Myosin/TropC-like"/>
</dbReference>
<dbReference type="Gene3D" id="1.10.238.10">
    <property type="entry name" value="EF-hand"/>
    <property type="match status" value="2"/>
</dbReference>
<evidence type="ECO:0000259" key="4">
    <source>
        <dbReference type="PROSITE" id="PS50222"/>
    </source>
</evidence>
<dbReference type="PANTHER" id="PTHR23048:SF0">
    <property type="entry name" value="CALMODULIN LIKE 3"/>
    <property type="match status" value="1"/>
</dbReference>
<dbReference type="GO" id="GO:0005509">
    <property type="term" value="F:calcium ion binding"/>
    <property type="evidence" value="ECO:0007669"/>
    <property type="project" value="InterPro"/>
</dbReference>
<reference evidence="5 6" key="1">
    <citation type="submission" date="2019-03" db="EMBL/GenBank/DDBJ databases">
        <title>Single cell metagenomics reveals metabolic interactions within the superorganism composed of flagellate Streblomastix strix and complex community of Bacteroidetes bacteria on its surface.</title>
        <authorList>
            <person name="Treitli S.C."/>
            <person name="Kolisko M."/>
            <person name="Husnik F."/>
            <person name="Keeling P."/>
            <person name="Hampl V."/>
        </authorList>
    </citation>
    <scope>NUCLEOTIDE SEQUENCE [LARGE SCALE GENOMIC DNA]</scope>
    <source>
        <strain evidence="5">ST1C</strain>
    </source>
</reference>
<dbReference type="GO" id="GO:0016460">
    <property type="term" value="C:myosin II complex"/>
    <property type="evidence" value="ECO:0007669"/>
    <property type="project" value="TreeGrafter"/>
</dbReference>
<feature type="domain" description="EF-hand" evidence="4">
    <location>
        <begin position="9"/>
        <end position="44"/>
    </location>
</feature>
<dbReference type="AlphaFoldDB" id="A0A5J4W4H4"/>
<dbReference type="PROSITE" id="PS50222">
    <property type="entry name" value="EF_HAND_2"/>
    <property type="match status" value="4"/>
</dbReference>
<keyword evidence="2" id="KW-0106">Calcium</keyword>
<proteinExistence type="predicted"/>
<feature type="domain" description="EF-hand" evidence="4">
    <location>
        <begin position="84"/>
        <end position="119"/>
    </location>
</feature>
<dbReference type="EMBL" id="SNRW01003611">
    <property type="protein sequence ID" value="KAA6389369.1"/>
    <property type="molecule type" value="Genomic_DNA"/>
</dbReference>
<feature type="region of interest" description="Disordered" evidence="3">
    <location>
        <begin position="162"/>
        <end position="188"/>
    </location>
</feature>
<dbReference type="CDD" id="cd00051">
    <property type="entry name" value="EFh"/>
    <property type="match status" value="1"/>
</dbReference>
<dbReference type="OrthoDB" id="26525at2759"/>
<dbReference type="FunFam" id="1.10.238.10:FF:000178">
    <property type="entry name" value="Calmodulin-2 A"/>
    <property type="match status" value="1"/>
</dbReference>
<dbReference type="Pfam" id="PF13499">
    <property type="entry name" value="EF-hand_7"/>
    <property type="match status" value="2"/>
</dbReference>
<sequence length="188" mass="21455">MCANKLSEQEILELREAFSLFDRDGSGQIDESELKAVMNDCLGLKMTDKEVKDMISEIDRNKNGQIDFDEFLVLMASNWTGALDSEQDILDAFAAFDTDGSGSISVEEFRMFFQKLNWNLSAEEINEMINDIDSNHDGAIDYKEFADMLFKGEYQQTYSIKKSRSNLNENSRKVANPDQKQNEKNNGN</sequence>
<feature type="domain" description="EF-hand" evidence="4">
    <location>
        <begin position="46"/>
        <end position="81"/>
    </location>
</feature>
<dbReference type="SMART" id="SM00054">
    <property type="entry name" value="EFh"/>
    <property type="match status" value="4"/>
</dbReference>
<evidence type="ECO:0000256" key="1">
    <source>
        <dbReference type="ARBA" id="ARBA00022737"/>
    </source>
</evidence>
<evidence type="ECO:0000256" key="2">
    <source>
        <dbReference type="ARBA" id="ARBA00022837"/>
    </source>
</evidence>
<feature type="domain" description="EF-hand" evidence="4">
    <location>
        <begin position="120"/>
        <end position="155"/>
    </location>
</feature>
<dbReference type="PANTHER" id="PTHR23048">
    <property type="entry name" value="MYOSIN LIGHT CHAIN 1, 3"/>
    <property type="match status" value="1"/>
</dbReference>
<keyword evidence="1" id="KW-0677">Repeat</keyword>
<evidence type="ECO:0000313" key="5">
    <source>
        <dbReference type="EMBL" id="KAA6389369.1"/>
    </source>
</evidence>
<comment type="caution">
    <text evidence="5">The sequence shown here is derived from an EMBL/GenBank/DDBJ whole genome shotgun (WGS) entry which is preliminary data.</text>
</comment>
<protein>
    <submittedName>
        <fullName evidence="5">Putative calmodulin 1b</fullName>
    </submittedName>
</protein>
<name>A0A5J4W4H4_9EUKA</name>
<dbReference type="InterPro" id="IPR011992">
    <property type="entry name" value="EF-hand-dom_pair"/>
</dbReference>
<dbReference type="InterPro" id="IPR002048">
    <property type="entry name" value="EF_hand_dom"/>
</dbReference>
<gene>
    <name evidence="5" type="ORF">EZS28_015104</name>
</gene>
<organism evidence="5 6">
    <name type="scientific">Streblomastix strix</name>
    <dbReference type="NCBI Taxonomy" id="222440"/>
    <lineage>
        <taxon>Eukaryota</taxon>
        <taxon>Metamonada</taxon>
        <taxon>Preaxostyla</taxon>
        <taxon>Oxymonadida</taxon>
        <taxon>Streblomastigidae</taxon>
        <taxon>Streblomastix</taxon>
    </lineage>
</organism>